<organism evidence="1 2">
    <name type="scientific">Rhipicephalus microplus</name>
    <name type="common">Cattle tick</name>
    <name type="synonym">Boophilus microplus</name>
    <dbReference type="NCBI Taxonomy" id="6941"/>
    <lineage>
        <taxon>Eukaryota</taxon>
        <taxon>Metazoa</taxon>
        <taxon>Ecdysozoa</taxon>
        <taxon>Arthropoda</taxon>
        <taxon>Chelicerata</taxon>
        <taxon>Arachnida</taxon>
        <taxon>Acari</taxon>
        <taxon>Parasitiformes</taxon>
        <taxon>Ixodida</taxon>
        <taxon>Ixodoidea</taxon>
        <taxon>Ixodidae</taxon>
        <taxon>Rhipicephalinae</taxon>
        <taxon>Rhipicephalus</taxon>
        <taxon>Boophilus</taxon>
    </lineage>
</organism>
<accession>A0A9J6CW06</accession>
<dbReference type="PANTHER" id="PTHR48257">
    <property type="match status" value="1"/>
</dbReference>
<protein>
    <submittedName>
        <fullName evidence="1">Uncharacterized protein</fullName>
    </submittedName>
</protein>
<sequence length="209" mass="24128">MQSIHRWFVLHDTSNTTQHIHKKWPDTRQFDDAEYARLEWLEVTLPVYLDELEKSCRSQKEFSTKETYGAFLLTTYSMVACIKYLLKKEKFLFVLTQMLFRVLNVITVDHRLANSLVGRLTWTHSDQAVNGSESSHKAEYLASGRSFEQGWNRAKLSSRPGPRHCASVTSVAEGCTPSSHRLAYPNLDITHTYGYARIPYPLDLNLLKD</sequence>
<proteinExistence type="predicted"/>
<reference evidence="1" key="1">
    <citation type="journal article" date="2020" name="Cell">
        <title>Large-Scale Comparative Analyses of Tick Genomes Elucidate Their Genetic Diversity and Vector Capacities.</title>
        <authorList>
            <consortium name="Tick Genome and Microbiome Consortium (TIGMIC)"/>
            <person name="Jia N."/>
            <person name="Wang J."/>
            <person name="Shi W."/>
            <person name="Du L."/>
            <person name="Sun Y."/>
            <person name="Zhan W."/>
            <person name="Jiang J.F."/>
            <person name="Wang Q."/>
            <person name="Zhang B."/>
            <person name="Ji P."/>
            <person name="Bell-Sakyi L."/>
            <person name="Cui X.M."/>
            <person name="Yuan T.T."/>
            <person name="Jiang B.G."/>
            <person name="Yang W.F."/>
            <person name="Lam T.T."/>
            <person name="Chang Q.C."/>
            <person name="Ding S.J."/>
            <person name="Wang X.J."/>
            <person name="Zhu J.G."/>
            <person name="Ruan X.D."/>
            <person name="Zhao L."/>
            <person name="Wei J.T."/>
            <person name="Ye R.Z."/>
            <person name="Que T.C."/>
            <person name="Du C.H."/>
            <person name="Zhou Y.H."/>
            <person name="Cheng J.X."/>
            <person name="Dai P.F."/>
            <person name="Guo W.B."/>
            <person name="Han X.H."/>
            <person name="Huang E.J."/>
            <person name="Li L.F."/>
            <person name="Wei W."/>
            <person name="Gao Y.C."/>
            <person name="Liu J.Z."/>
            <person name="Shao H.Z."/>
            <person name="Wang X."/>
            <person name="Wang C.C."/>
            <person name="Yang T.C."/>
            <person name="Huo Q.B."/>
            <person name="Li W."/>
            <person name="Chen H.Y."/>
            <person name="Chen S.E."/>
            <person name="Zhou L.G."/>
            <person name="Ni X.B."/>
            <person name="Tian J.H."/>
            <person name="Sheng Y."/>
            <person name="Liu T."/>
            <person name="Pan Y.S."/>
            <person name="Xia L.Y."/>
            <person name="Li J."/>
            <person name="Zhao F."/>
            <person name="Cao W.C."/>
        </authorList>
    </citation>
    <scope>NUCLEOTIDE SEQUENCE</scope>
    <source>
        <strain evidence="1">Rmic-2018</strain>
    </source>
</reference>
<evidence type="ECO:0000313" key="2">
    <source>
        <dbReference type="Proteomes" id="UP000821866"/>
    </source>
</evidence>
<dbReference type="Proteomes" id="UP000821866">
    <property type="component" value="Unassembled WGS sequence"/>
</dbReference>
<dbReference type="AlphaFoldDB" id="A0A9J6CW06"/>
<evidence type="ECO:0000313" key="1">
    <source>
        <dbReference type="EMBL" id="KAH7934716.1"/>
    </source>
</evidence>
<dbReference type="EMBL" id="JABSTU010005995">
    <property type="protein sequence ID" value="KAH7934716.1"/>
    <property type="molecule type" value="Genomic_DNA"/>
</dbReference>
<gene>
    <name evidence="1" type="ORF">HPB51_028918</name>
</gene>
<comment type="caution">
    <text evidence="1">The sequence shown here is derived from an EMBL/GenBank/DDBJ whole genome shotgun (WGS) entry which is preliminary data.</text>
</comment>
<name>A0A9J6CW06_RHIMP</name>
<dbReference type="PANTHER" id="PTHR48257:SF1">
    <property type="match status" value="1"/>
</dbReference>
<keyword evidence="2" id="KW-1185">Reference proteome</keyword>
<reference evidence="1" key="2">
    <citation type="submission" date="2021-09" db="EMBL/GenBank/DDBJ databases">
        <authorList>
            <person name="Jia N."/>
            <person name="Wang J."/>
            <person name="Shi W."/>
            <person name="Du L."/>
            <person name="Sun Y."/>
            <person name="Zhan W."/>
            <person name="Jiang J."/>
            <person name="Wang Q."/>
            <person name="Zhang B."/>
            <person name="Ji P."/>
            <person name="Sakyi L.B."/>
            <person name="Cui X."/>
            <person name="Yuan T."/>
            <person name="Jiang B."/>
            <person name="Yang W."/>
            <person name="Lam T.T.-Y."/>
            <person name="Chang Q."/>
            <person name="Ding S."/>
            <person name="Wang X."/>
            <person name="Zhu J."/>
            <person name="Ruan X."/>
            <person name="Zhao L."/>
            <person name="Wei J."/>
            <person name="Que T."/>
            <person name="Du C."/>
            <person name="Cheng J."/>
            <person name="Dai P."/>
            <person name="Han X."/>
            <person name="Huang E."/>
            <person name="Gao Y."/>
            <person name="Liu J."/>
            <person name="Shao H."/>
            <person name="Ye R."/>
            <person name="Li L."/>
            <person name="Wei W."/>
            <person name="Wang X."/>
            <person name="Wang C."/>
            <person name="Huo Q."/>
            <person name="Li W."/>
            <person name="Guo W."/>
            <person name="Chen H."/>
            <person name="Chen S."/>
            <person name="Zhou L."/>
            <person name="Zhou L."/>
            <person name="Ni X."/>
            <person name="Tian J."/>
            <person name="Zhou Y."/>
            <person name="Sheng Y."/>
            <person name="Liu T."/>
            <person name="Pan Y."/>
            <person name="Xia L."/>
            <person name="Li J."/>
            <person name="Zhao F."/>
            <person name="Cao W."/>
        </authorList>
    </citation>
    <scope>NUCLEOTIDE SEQUENCE</scope>
    <source>
        <strain evidence="1">Rmic-2018</strain>
        <tissue evidence="1">Larvae</tissue>
    </source>
</reference>